<organism evidence="8 9">
    <name type="scientific">Exophiala spinifera</name>
    <dbReference type="NCBI Taxonomy" id="91928"/>
    <lineage>
        <taxon>Eukaryota</taxon>
        <taxon>Fungi</taxon>
        <taxon>Dikarya</taxon>
        <taxon>Ascomycota</taxon>
        <taxon>Pezizomycotina</taxon>
        <taxon>Eurotiomycetes</taxon>
        <taxon>Chaetothyriomycetidae</taxon>
        <taxon>Chaetothyriales</taxon>
        <taxon>Herpotrichiellaceae</taxon>
        <taxon>Exophiala</taxon>
    </lineage>
</organism>
<feature type="compositionally biased region" description="Basic and acidic residues" evidence="7">
    <location>
        <begin position="350"/>
        <end position="360"/>
    </location>
</feature>
<feature type="compositionally biased region" description="Low complexity" evidence="7">
    <location>
        <begin position="103"/>
        <end position="131"/>
    </location>
</feature>
<dbReference type="VEuPathDB" id="FungiDB:PV08_06041"/>
<dbReference type="Pfam" id="PF09748">
    <property type="entry name" value="Med10"/>
    <property type="match status" value="1"/>
</dbReference>
<evidence type="ECO:0000256" key="7">
    <source>
        <dbReference type="SAM" id="MobiDB-lite"/>
    </source>
</evidence>
<evidence type="ECO:0000256" key="1">
    <source>
        <dbReference type="ARBA" id="ARBA00004123"/>
    </source>
</evidence>
<dbReference type="HOGENOM" id="CLU_054229_0_0_1"/>
<keyword evidence="9" id="KW-1185">Reference proteome</keyword>
<feature type="compositionally biased region" description="Polar residues" evidence="7">
    <location>
        <begin position="55"/>
        <end position="67"/>
    </location>
</feature>
<dbReference type="EMBL" id="KN847495">
    <property type="protein sequence ID" value="KIW15990.1"/>
    <property type="molecule type" value="Genomic_DNA"/>
</dbReference>
<protein>
    <recommendedName>
        <fullName evidence="6">Mediator of RNA polymerase II transcription subunit 10</fullName>
    </recommendedName>
    <alternativeName>
        <fullName evidence="6">Mediator complex subunit 10</fullName>
    </alternativeName>
</protein>
<dbReference type="GO" id="GO:0003712">
    <property type="term" value="F:transcription coregulator activity"/>
    <property type="evidence" value="ECO:0007669"/>
    <property type="project" value="InterPro"/>
</dbReference>
<comment type="subunit">
    <text evidence="6">Component of the Mediator complex.</text>
</comment>
<dbReference type="GO" id="GO:0016592">
    <property type="term" value="C:mediator complex"/>
    <property type="evidence" value="ECO:0007669"/>
    <property type="project" value="InterPro"/>
</dbReference>
<dbReference type="GeneID" id="27333124"/>
<evidence type="ECO:0000256" key="5">
    <source>
        <dbReference type="ARBA" id="ARBA00023242"/>
    </source>
</evidence>
<keyword evidence="6" id="KW-0010">Activator</keyword>
<reference evidence="8 9" key="1">
    <citation type="submission" date="2015-01" db="EMBL/GenBank/DDBJ databases">
        <title>The Genome Sequence of Exophiala spinifera CBS89968.</title>
        <authorList>
            <consortium name="The Broad Institute Genomics Platform"/>
            <person name="Cuomo C."/>
            <person name="de Hoog S."/>
            <person name="Gorbushina A."/>
            <person name="Stielow B."/>
            <person name="Teixiera M."/>
            <person name="Abouelleil A."/>
            <person name="Chapman S.B."/>
            <person name="Priest M."/>
            <person name="Young S.K."/>
            <person name="Wortman J."/>
            <person name="Nusbaum C."/>
            <person name="Birren B."/>
        </authorList>
    </citation>
    <scope>NUCLEOTIDE SEQUENCE [LARGE SCALE GENOMIC DNA]</scope>
    <source>
        <strain evidence="8 9">CBS 89968</strain>
    </source>
</reference>
<dbReference type="OrthoDB" id="337270at2759"/>
<comment type="function">
    <text evidence="6">Component of the Mediator complex, a coactivator involved in the regulated transcription of nearly all RNA polymerase II-dependent genes. Mediator functions as a bridge to convey information from gene-specific regulatory proteins to the basal RNA polymerase II transcription machinery. Mediator is recruited to promoters by direct interactions with regulatory proteins and serves as a scaffold for the assembly of a functional preinitiation complex with RNA polymerase II and the general transcription factors.</text>
</comment>
<evidence type="ECO:0000256" key="4">
    <source>
        <dbReference type="ARBA" id="ARBA00023163"/>
    </source>
</evidence>
<sequence>MASHRRGLSQASETVAGSTTTNRNTAATPTRNQGRARAPSTMGRHPPNSVLLYDPSQQEKTTSTTLYLSPDKLRRFPPGSCGPFTSLKLPPKPVEVNAQNPGSPSAATSTPSLVADSPSSASPSTTTTPVANEQASSADFEARSLGKHSSHPGLVFGVRRHSNRDEALAQTVQRKFLDLLAIPSAGNIPQQDSSPVHYETFPQADDMAPVKDPSNVHSTIKDIIQHLYEIQMQTHGYVPETQDLLVDKMTDLAESLAQLQTLTSPRESPHNPIHTVQIAPEIVDYVDDGRNPDIFTRDFVENVQRGNAVINGKQQAFREFSEIYAKALKEGIPGISRQVDAVMESVGFSSEDHEPTKESNLENTKSESAQ</sequence>
<feature type="compositionally biased region" description="Low complexity" evidence="7">
    <location>
        <begin position="19"/>
        <end position="32"/>
    </location>
</feature>
<name>A0A0D2BBM8_9EURO</name>
<accession>A0A0D2BBM8</accession>
<dbReference type="InterPro" id="IPR019145">
    <property type="entry name" value="Mediator_Med10"/>
</dbReference>
<evidence type="ECO:0000313" key="9">
    <source>
        <dbReference type="Proteomes" id="UP000053328"/>
    </source>
</evidence>
<comment type="similarity">
    <text evidence="2 6">Belongs to the Mediator complex subunit 10 family.</text>
</comment>
<dbReference type="STRING" id="91928.A0A0D2BBM8"/>
<dbReference type="Proteomes" id="UP000053328">
    <property type="component" value="Unassembled WGS sequence"/>
</dbReference>
<feature type="compositionally biased region" description="Polar residues" evidence="7">
    <location>
        <begin position="9"/>
        <end position="18"/>
    </location>
</feature>
<evidence type="ECO:0000256" key="2">
    <source>
        <dbReference type="ARBA" id="ARBA00005389"/>
    </source>
</evidence>
<evidence type="ECO:0000256" key="3">
    <source>
        <dbReference type="ARBA" id="ARBA00023015"/>
    </source>
</evidence>
<keyword evidence="4 6" id="KW-0804">Transcription</keyword>
<proteinExistence type="inferred from homology"/>
<evidence type="ECO:0000256" key="6">
    <source>
        <dbReference type="RuleBase" id="RU364146"/>
    </source>
</evidence>
<feature type="region of interest" description="Disordered" evidence="7">
    <location>
        <begin position="343"/>
        <end position="370"/>
    </location>
</feature>
<feature type="compositionally biased region" description="Polar residues" evidence="7">
    <location>
        <begin position="361"/>
        <end position="370"/>
    </location>
</feature>
<comment type="subcellular location">
    <subcellularLocation>
        <location evidence="1 6">Nucleus</location>
    </subcellularLocation>
</comment>
<gene>
    <name evidence="6" type="primary">MED10</name>
    <name evidence="8" type="ORF">PV08_06041</name>
</gene>
<dbReference type="RefSeq" id="XP_016236206.1">
    <property type="nucleotide sequence ID" value="XM_016380379.1"/>
</dbReference>
<keyword evidence="5 6" id="KW-0539">Nucleus</keyword>
<evidence type="ECO:0000313" key="8">
    <source>
        <dbReference type="EMBL" id="KIW15990.1"/>
    </source>
</evidence>
<dbReference type="GO" id="GO:0006357">
    <property type="term" value="P:regulation of transcription by RNA polymerase II"/>
    <property type="evidence" value="ECO:0007669"/>
    <property type="project" value="InterPro"/>
</dbReference>
<feature type="region of interest" description="Disordered" evidence="7">
    <location>
        <begin position="1"/>
        <end position="154"/>
    </location>
</feature>
<dbReference type="AlphaFoldDB" id="A0A0D2BBM8"/>
<keyword evidence="3 6" id="KW-0805">Transcription regulation</keyword>